<comment type="caution">
    <text evidence="1">The sequence shown here is derived from an EMBL/GenBank/DDBJ whole genome shotgun (WGS) entry which is preliminary data.</text>
</comment>
<dbReference type="EMBL" id="PKJC01000006">
    <property type="protein sequence ID" value="PKZ65560.1"/>
    <property type="molecule type" value="Genomic_DNA"/>
</dbReference>
<accession>A0A2I1R8V1</accession>
<organism evidence="1 2">
    <name type="scientific">Gordonia terrae</name>
    <dbReference type="NCBI Taxonomy" id="2055"/>
    <lineage>
        <taxon>Bacteria</taxon>
        <taxon>Bacillati</taxon>
        <taxon>Actinomycetota</taxon>
        <taxon>Actinomycetes</taxon>
        <taxon>Mycobacteriales</taxon>
        <taxon>Gordoniaceae</taxon>
        <taxon>Gordonia</taxon>
    </lineage>
</organism>
<dbReference type="Proteomes" id="UP000234662">
    <property type="component" value="Unassembled WGS sequence"/>
</dbReference>
<dbReference type="RefSeq" id="WP_101820157.1">
    <property type="nucleotide sequence ID" value="NZ_PKJC01000006.1"/>
</dbReference>
<gene>
    <name evidence="1" type="ORF">CYJ73_10770</name>
</gene>
<name>A0A2I1R8V1_9ACTN</name>
<reference evidence="1 2" key="1">
    <citation type="submission" date="2017-12" db="EMBL/GenBank/DDBJ databases">
        <title>Phylogenetic diversity of female urinary microbiome.</title>
        <authorList>
            <person name="Thomas-White K."/>
            <person name="Wolfe A.J."/>
        </authorList>
    </citation>
    <scope>NUCLEOTIDE SEQUENCE [LARGE SCALE GENOMIC DNA]</scope>
    <source>
        <strain evidence="1 2">UMB0777</strain>
    </source>
</reference>
<evidence type="ECO:0000313" key="2">
    <source>
        <dbReference type="Proteomes" id="UP000234662"/>
    </source>
</evidence>
<protein>
    <submittedName>
        <fullName evidence="1">Uncharacterized protein</fullName>
    </submittedName>
</protein>
<evidence type="ECO:0000313" key="1">
    <source>
        <dbReference type="EMBL" id="PKZ65560.1"/>
    </source>
</evidence>
<dbReference type="AlphaFoldDB" id="A0A2I1R8V1"/>
<proteinExistence type="predicted"/>
<sequence length="130" mass="14280">MKRLIAGALIAGTAVFGLTVGAGDSEAKIKPGNYKHQQLIYGFVPTPESNVRIVGNGLYTDYYGLGPWNLSRQQIQHTKSGGVVSLTADPPVQWYQRVEYRRTKNGYTGTTYILGGIPLGDVLLKEQPRR</sequence>